<dbReference type="RefSeq" id="WP_112568755.1">
    <property type="nucleotide sequence ID" value="NZ_CP043450.1"/>
</dbReference>
<proteinExistence type="predicted"/>
<gene>
    <name evidence="2" type="ORF">DEO27_022285</name>
</gene>
<keyword evidence="3" id="KW-1185">Reference proteome</keyword>
<keyword evidence="1" id="KW-1133">Transmembrane helix</keyword>
<dbReference type="OrthoDB" id="983172at2"/>
<keyword evidence="1" id="KW-0472">Membrane</keyword>
<feature type="transmembrane region" description="Helical" evidence="1">
    <location>
        <begin position="26"/>
        <end position="44"/>
    </location>
</feature>
<dbReference type="AlphaFoldDB" id="A0A5C1I3R4"/>
<feature type="transmembrane region" description="Helical" evidence="1">
    <location>
        <begin position="56"/>
        <end position="80"/>
    </location>
</feature>
<evidence type="ECO:0000256" key="1">
    <source>
        <dbReference type="SAM" id="Phobius"/>
    </source>
</evidence>
<feature type="transmembrane region" description="Helical" evidence="1">
    <location>
        <begin position="124"/>
        <end position="146"/>
    </location>
</feature>
<sequence length="152" mass="16877">MIPYNQAVEQLEEEKEEKSKIYTLNSIRIVTFLFGPLAAGYLVSQNYKAFDQREKVTATWIIAVVALIAVVGLAIFTSGIERFPKFVFPLAYAWGTFLLVQKFQGEQMKEHSAAGGTTFTIWRALLAGLICLVATLAIIFVILLMVPGALDE</sequence>
<dbReference type="KEGG" id="mrub:DEO27_022285"/>
<reference evidence="2" key="1">
    <citation type="submission" date="2019-08" db="EMBL/GenBank/DDBJ databases">
        <title>Comparative genome analysis confer to the adaptation heavy metal polluted environment.</title>
        <authorList>
            <person name="Li Y."/>
        </authorList>
    </citation>
    <scope>NUCLEOTIDE SEQUENCE [LARGE SCALE GENOMIC DNA]</scope>
    <source>
        <strain evidence="2">P1</strain>
    </source>
</reference>
<name>A0A5C1I3R4_9SPHI</name>
<dbReference type="Proteomes" id="UP000251402">
    <property type="component" value="Chromosome"/>
</dbReference>
<organism evidence="2 3">
    <name type="scientific">Mucilaginibacter rubeus</name>
    <dbReference type="NCBI Taxonomy" id="2027860"/>
    <lineage>
        <taxon>Bacteria</taxon>
        <taxon>Pseudomonadati</taxon>
        <taxon>Bacteroidota</taxon>
        <taxon>Sphingobacteriia</taxon>
        <taxon>Sphingobacteriales</taxon>
        <taxon>Sphingobacteriaceae</taxon>
        <taxon>Mucilaginibacter</taxon>
    </lineage>
</organism>
<dbReference type="EMBL" id="CP043450">
    <property type="protein sequence ID" value="QEM12623.1"/>
    <property type="molecule type" value="Genomic_DNA"/>
</dbReference>
<keyword evidence="1" id="KW-0812">Transmembrane</keyword>
<accession>A0A5C1I3R4</accession>
<protein>
    <submittedName>
        <fullName evidence="2">Uncharacterized protein</fullName>
    </submittedName>
</protein>
<evidence type="ECO:0000313" key="3">
    <source>
        <dbReference type="Proteomes" id="UP000251402"/>
    </source>
</evidence>
<evidence type="ECO:0000313" key="2">
    <source>
        <dbReference type="EMBL" id="QEM12623.1"/>
    </source>
</evidence>